<name>A0ABU6TWW1_9FABA</name>
<sequence>MSLGIPHSAKNQNQQLVLHHTILPSSSKSQLDQHNLHHIQLLRATAYKNSRRPPLISGMDRRRKEEIRKDRIRSKGKKATVAIPGSEFSGERVKRCRRACEPKHARCAQETRVSLRSFARAECAKTNVFRNFGTRTSRSC</sequence>
<protein>
    <submittedName>
        <fullName evidence="1">Uncharacterized protein</fullName>
    </submittedName>
</protein>
<comment type="caution">
    <text evidence="1">The sequence shown here is derived from an EMBL/GenBank/DDBJ whole genome shotgun (WGS) entry which is preliminary data.</text>
</comment>
<keyword evidence="2" id="KW-1185">Reference proteome</keyword>
<evidence type="ECO:0000313" key="1">
    <source>
        <dbReference type="EMBL" id="MED6152905.1"/>
    </source>
</evidence>
<dbReference type="EMBL" id="JASCZI010092905">
    <property type="protein sequence ID" value="MED6152905.1"/>
    <property type="molecule type" value="Genomic_DNA"/>
</dbReference>
<reference evidence="1 2" key="1">
    <citation type="journal article" date="2023" name="Plants (Basel)">
        <title>Bridging the Gap: Combining Genomics and Transcriptomics Approaches to Understand Stylosanthes scabra, an Orphan Legume from the Brazilian Caatinga.</title>
        <authorList>
            <person name="Ferreira-Neto J.R.C."/>
            <person name="da Silva M.D."/>
            <person name="Binneck E."/>
            <person name="de Melo N.F."/>
            <person name="da Silva R.H."/>
            <person name="de Melo A.L.T.M."/>
            <person name="Pandolfi V."/>
            <person name="Bustamante F.O."/>
            <person name="Brasileiro-Vidal A.C."/>
            <person name="Benko-Iseppon A.M."/>
        </authorList>
    </citation>
    <scope>NUCLEOTIDE SEQUENCE [LARGE SCALE GENOMIC DNA]</scope>
    <source>
        <tissue evidence="1">Leaves</tissue>
    </source>
</reference>
<evidence type="ECO:0000313" key="2">
    <source>
        <dbReference type="Proteomes" id="UP001341840"/>
    </source>
</evidence>
<organism evidence="1 2">
    <name type="scientific">Stylosanthes scabra</name>
    <dbReference type="NCBI Taxonomy" id="79078"/>
    <lineage>
        <taxon>Eukaryota</taxon>
        <taxon>Viridiplantae</taxon>
        <taxon>Streptophyta</taxon>
        <taxon>Embryophyta</taxon>
        <taxon>Tracheophyta</taxon>
        <taxon>Spermatophyta</taxon>
        <taxon>Magnoliopsida</taxon>
        <taxon>eudicotyledons</taxon>
        <taxon>Gunneridae</taxon>
        <taxon>Pentapetalae</taxon>
        <taxon>rosids</taxon>
        <taxon>fabids</taxon>
        <taxon>Fabales</taxon>
        <taxon>Fabaceae</taxon>
        <taxon>Papilionoideae</taxon>
        <taxon>50 kb inversion clade</taxon>
        <taxon>dalbergioids sensu lato</taxon>
        <taxon>Dalbergieae</taxon>
        <taxon>Pterocarpus clade</taxon>
        <taxon>Stylosanthes</taxon>
    </lineage>
</organism>
<dbReference type="Proteomes" id="UP001341840">
    <property type="component" value="Unassembled WGS sequence"/>
</dbReference>
<accession>A0ABU6TWW1</accession>
<gene>
    <name evidence="1" type="ORF">PIB30_096414</name>
</gene>
<proteinExistence type="predicted"/>